<evidence type="ECO:0000313" key="1">
    <source>
        <dbReference type="EMBL" id="KKK40174.1"/>
    </source>
</evidence>
<protein>
    <submittedName>
        <fullName evidence="1">Uncharacterized protein</fullName>
    </submittedName>
</protein>
<comment type="caution">
    <text evidence="1">The sequence shown here is derived from an EMBL/GenBank/DDBJ whole genome shotgun (WGS) entry which is preliminary data.</text>
</comment>
<sequence>ESITYENKAIGSNWLKEMIDGFRDTNAQLIELREENNLMKQSLCKLGEVQFC</sequence>
<accession>A0A0F8XD56</accession>
<organism evidence="1">
    <name type="scientific">marine sediment metagenome</name>
    <dbReference type="NCBI Taxonomy" id="412755"/>
    <lineage>
        <taxon>unclassified sequences</taxon>
        <taxon>metagenomes</taxon>
        <taxon>ecological metagenomes</taxon>
    </lineage>
</organism>
<dbReference type="EMBL" id="LAZR01070498">
    <property type="protein sequence ID" value="KKK40174.1"/>
    <property type="molecule type" value="Genomic_DNA"/>
</dbReference>
<reference evidence="1" key="1">
    <citation type="journal article" date="2015" name="Nature">
        <title>Complex archaea that bridge the gap between prokaryotes and eukaryotes.</title>
        <authorList>
            <person name="Spang A."/>
            <person name="Saw J.H."/>
            <person name="Jorgensen S.L."/>
            <person name="Zaremba-Niedzwiedzka K."/>
            <person name="Martijn J."/>
            <person name="Lind A.E."/>
            <person name="van Eijk R."/>
            <person name="Schleper C."/>
            <person name="Guy L."/>
            <person name="Ettema T.J."/>
        </authorList>
    </citation>
    <scope>NUCLEOTIDE SEQUENCE</scope>
</reference>
<name>A0A0F8XD56_9ZZZZ</name>
<dbReference type="AlphaFoldDB" id="A0A0F8XD56"/>
<gene>
    <name evidence="1" type="ORF">LCGC14_3152910</name>
</gene>
<proteinExistence type="predicted"/>
<feature type="non-terminal residue" evidence="1">
    <location>
        <position position="1"/>
    </location>
</feature>